<dbReference type="PANTHER" id="PTHR39639:SF1">
    <property type="entry name" value="DUF262 DOMAIN-CONTAINING PROTEIN"/>
    <property type="match status" value="1"/>
</dbReference>
<dbReference type="PANTHER" id="PTHR39639">
    <property type="entry name" value="CHROMOSOME 16, WHOLE GENOME SHOTGUN SEQUENCE"/>
    <property type="match status" value="1"/>
</dbReference>
<organism evidence="2 3">
    <name type="scientific">Aquimarina atlantica</name>
    <dbReference type="NCBI Taxonomy" id="1317122"/>
    <lineage>
        <taxon>Bacteria</taxon>
        <taxon>Pseudomonadati</taxon>
        <taxon>Bacteroidota</taxon>
        <taxon>Flavobacteriia</taxon>
        <taxon>Flavobacteriales</taxon>
        <taxon>Flavobacteriaceae</taxon>
        <taxon>Aquimarina</taxon>
    </lineage>
</organism>
<accession>A0A023BQT7</accession>
<comment type="caution">
    <text evidence="2">The sequence shown here is derived from an EMBL/GenBank/DDBJ whole genome shotgun (WGS) entry which is preliminary data.</text>
</comment>
<dbReference type="STRING" id="1317122.ATO12_23200"/>
<reference evidence="2 3" key="1">
    <citation type="submission" date="2014-04" db="EMBL/GenBank/DDBJ databases">
        <title>Aquimarina sp. 22II-S11-z7 Genome Sequencing.</title>
        <authorList>
            <person name="Lai Q."/>
        </authorList>
    </citation>
    <scope>NUCLEOTIDE SEQUENCE [LARGE SCALE GENOMIC DNA]</scope>
    <source>
        <strain evidence="2 3">22II-S11-z7</strain>
    </source>
</reference>
<evidence type="ECO:0000313" key="2">
    <source>
        <dbReference type="EMBL" id="EZH72361.1"/>
    </source>
</evidence>
<dbReference type="OrthoDB" id="9764212at2"/>
<dbReference type="AlphaFoldDB" id="A0A023BQT7"/>
<dbReference type="eggNOG" id="COG1479">
    <property type="taxonomic scope" value="Bacteria"/>
</dbReference>
<sequence>MNKENKWYLDDSEDEEIDISFKEYDLTSAPNDFNIKTIYDFIESGVLKIPGFQRNFVWDIKRASKLIESLIIGLPVPQVFLFEEGRNEFLLIDGQQRLMTIYYFVKQKFPRKEKRTELRRIFAEKGSIPDDILHNKEYFTSFDLKLSEKLPDAPNKLKNLNYSTLGDHKTAFDLRTIRNVIIKQNLPPEDNSAVYEIFHRLNSGGVVLKPQEIRSSIYHSPFYEMLFRVNLNDNWRKLINRPNPDLHLKDIEIILRGFALLLDSKNYKPSMTKFLNNFSFKAKSFTKESIDYFEDLFISFIDEAINFGEGAFVSSKTNRINVSAYEAVFKALAEKAFKSKNTNVKKAIRENLLALYEDSEFSEATEKDTAGTKNVQKRIERAKQIL</sequence>
<name>A0A023BQT7_9FLAO</name>
<feature type="domain" description="GmrSD restriction endonucleases N-terminal" evidence="1">
    <location>
        <begin position="35"/>
        <end position="218"/>
    </location>
</feature>
<proteinExistence type="predicted"/>
<keyword evidence="3" id="KW-1185">Reference proteome</keyword>
<evidence type="ECO:0000313" key="3">
    <source>
        <dbReference type="Proteomes" id="UP000023541"/>
    </source>
</evidence>
<evidence type="ECO:0000259" key="1">
    <source>
        <dbReference type="Pfam" id="PF03235"/>
    </source>
</evidence>
<dbReference type="Pfam" id="PF03235">
    <property type="entry name" value="GmrSD_N"/>
    <property type="match status" value="1"/>
</dbReference>
<dbReference type="Proteomes" id="UP000023541">
    <property type="component" value="Unassembled WGS sequence"/>
</dbReference>
<dbReference type="EMBL" id="AQRA01000008">
    <property type="protein sequence ID" value="EZH72361.1"/>
    <property type="molecule type" value="Genomic_DNA"/>
</dbReference>
<protein>
    <recommendedName>
        <fullName evidence="1">GmrSD restriction endonucleases N-terminal domain-containing protein</fullName>
    </recommendedName>
</protein>
<dbReference type="InterPro" id="IPR004919">
    <property type="entry name" value="GmrSD_N"/>
</dbReference>
<dbReference type="RefSeq" id="WP_034244847.1">
    <property type="nucleotide sequence ID" value="NZ_AQRA01000008.1"/>
</dbReference>
<gene>
    <name evidence="2" type="ORF">ATO12_23200</name>
</gene>